<sequence>MSYTIQEVSRMTGIPTTTLRYYDKEGLLPFLERKPSGYRVFHDIDIASLQIVECLKRTGMPIADIRTFSQWVLEGDTTLEKRLEMFQKRREAVQAQIAALQESLDVIDYKCEYYSKAVAKGTEKGMQGKDELPHYGEFVSHAG</sequence>
<comment type="caution">
    <text evidence="3">The sequence shown here is derived from an EMBL/GenBank/DDBJ whole genome shotgun (WGS) entry which is preliminary data.</text>
</comment>
<organism evidence="3 4">
    <name type="scientific">Megasphaera hominis</name>
    <dbReference type="NCBI Taxonomy" id="159836"/>
    <lineage>
        <taxon>Bacteria</taxon>
        <taxon>Bacillati</taxon>
        <taxon>Bacillota</taxon>
        <taxon>Negativicutes</taxon>
        <taxon>Veillonellales</taxon>
        <taxon>Veillonellaceae</taxon>
        <taxon>Megasphaera</taxon>
    </lineage>
</organism>
<evidence type="ECO:0000259" key="2">
    <source>
        <dbReference type="PROSITE" id="PS50937"/>
    </source>
</evidence>
<keyword evidence="1" id="KW-0238">DNA-binding</keyword>
<reference evidence="3 4" key="1">
    <citation type="submission" date="2020-08" db="EMBL/GenBank/DDBJ databases">
        <authorList>
            <person name="Liu C."/>
            <person name="Sun Q."/>
        </authorList>
    </citation>
    <scope>NUCLEOTIDE SEQUENCE [LARGE SCALE GENOMIC DNA]</scope>
    <source>
        <strain evidence="3 4">NSJ-59</strain>
    </source>
</reference>
<accession>A0ABR6VKA1</accession>
<dbReference type="PANTHER" id="PTHR30204:SF82">
    <property type="entry name" value="TRANSCRIPTIONAL REGULATOR, MERR FAMILY"/>
    <property type="match status" value="1"/>
</dbReference>
<protein>
    <submittedName>
        <fullName evidence="3">MerR family transcriptional regulator</fullName>
    </submittedName>
</protein>
<dbReference type="InterPro" id="IPR047057">
    <property type="entry name" value="MerR_fam"/>
</dbReference>
<dbReference type="PRINTS" id="PR00040">
    <property type="entry name" value="HTHMERR"/>
</dbReference>
<dbReference type="EMBL" id="JACOGK010000037">
    <property type="protein sequence ID" value="MBC3537708.1"/>
    <property type="molecule type" value="Genomic_DNA"/>
</dbReference>
<dbReference type="InterPro" id="IPR009061">
    <property type="entry name" value="DNA-bd_dom_put_sf"/>
</dbReference>
<feature type="domain" description="HTH merR-type" evidence="2">
    <location>
        <begin position="1"/>
        <end position="71"/>
    </location>
</feature>
<dbReference type="RefSeq" id="WP_186504281.1">
    <property type="nucleotide sequence ID" value="NZ_JACOGK010000037.1"/>
</dbReference>
<proteinExistence type="predicted"/>
<dbReference type="SMART" id="SM00422">
    <property type="entry name" value="HTH_MERR"/>
    <property type="match status" value="1"/>
</dbReference>
<evidence type="ECO:0000313" key="3">
    <source>
        <dbReference type="EMBL" id="MBC3537708.1"/>
    </source>
</evidence>
<dbReference type="SUPFAM" id="SSF46955">
    <property type="entry name" value="Putative DNA-binding domain"/>
    <property type="match status" value="1"/>
</dbReference>
<keyword evidence="4" id="KW-1185">Reference proteome</keyword>
<dbReference type="CDD" id="cd01109">
    <property type="entry name" value="HTH_YyaN"/>
    <property type="match status" value="1"/>
</dbReference>
<evidence type="ECO:0000256" key="1">
    <source>
        <dbReference type="ARBA" id="ARBA00023125"/>
    </source>
</evidence>
<dbReference type="Gene3D" id="1.10.1660.10">
    <property type="match status" value="1"/>
</dbReference>
<gene>
    <name evidence="3" type="ORF">H8J70_10690</name>
</gene>
<dbReference type="PANTHER" id="PTHR30204">
    <property type="entry name" value="REDOX-CYCLING DRUG-SENSING TRANSCRIPTIONAL ACTIVATOR SOXR"/>
    <property type="match status" value="1"/>
</dbReference>
<dbReference type="Proteomes" id="UP000606870">
    <property type="component" value="Unassembled WGS sequence"/>
</dbReference>
<dbReference type="InterPro" id="IPR000551">
    <property type="entry name" value="MerR-type_HTH_dom"/>
</dbReference>
<name>A0ABR6VKA1_9FIRM</name>
<dbReference type="PROSITE" id="PS50937">
    <property type="entry name" value="HTH_MERR_2"/>
    <property type="match status" value="1"/>
</dbReference>
<evidence type="ECO:0000313" key="4">
    <source>
        <dbReference type="Proteomes" id="UP000606870"/>
    </source>
</evidence>
<dbReference type="Pfam" id="PF13411">
    <property type="entry name" value="MerR_1"/>
    <property type="match status" value="1"/>
</dbReference>